<accession>A0A5F2BHF5</accession>
<proteinExistence type="predicted"/>
<reference evidence="1 2" key="1">
    <citation type="journal article" date="2019" name="PLoS Negl. Trop. Dis.">
        <title>Revisiting the worldwide diversity of Leptospira species in the environment.</title>
        <authorList>
            <person name="Vincent A.T."/>
            <person name="Schiettekatte O."/>
            <person name="Bourhy P."/>
            <person name="Veyrier F.J."/>
            <person name="Picardeau M."/>
        </authorList>
    </citation>
    <scope>NUCLEOTIDE SEQUENCE [LARGE SCALE GENOMIC DNA]</scope>
    <source>
        <strain evidence="1 2">201702444</strain>
    </source>
</reference>
<organism evidence="1 2">
    <name type="scientific">Leptospira barantonii</name>
    <dbReference type="NCBI Taxonomy" id="2023184"/>
    <lineage>
        <taxon>Bacteria</taxon>
        <taxon>Pseudomonadati</taxon>
        <taxon>Spirochaetota</taxon>
        <taxon>Spirochaetia</taxon>
        <taxon>Leptospirales</taxon>
        <taxon>Leptospiraceae</taxon>
        <taxon>Leptospira</taxon>
    </lineage>
</organism>
<evidence type="ECO:0000313" key="1">
    <source>
        <dbReference type="EMBL" id="TGM04827.1"/>
    </source>
</evidence>
<evidence type="ECO:0000313" key="2">
    <source>
        <dbReference type="Proteomes" id="UP000298429"/>
    </source>
</evidence>
<comment type="caution">
    <text evidence="1">The sequence shown here is derived from an EMBL/GenBank/DDBJ whole genome shotgun (WGS) entry which is preliminary data.</text>
</comment>
<dbReference type="AlphaFoldDB" id="A0A5F2BHF5"/>
<dbReference type="EMBL" id="RQGN01000038">
    <property type="protein sequence ID" value="TGM04827.1"/>
    <property type="molecule type" value="Genomic_DNA"/>
</dbReference>
<gene>
    <name evidence="1" type="ORF">EHQ76_07205</name>
</gene>
<name>A0A5F2BHF5_9LEPT</name>
<dbReference type="OrthoDB" id="332535at2"/>
<protein>
    <submittedName>
        <fullName evidence="1">Uncharacterized protein</fullName>
    </submittedName>
</protein>
<sequence>MDPLKYLKIYPIGDGWPEYWVEDSRSGAVVFKHPERAWCVAWVIEEHIRTFRQGFEQKAV</sequence>
<dbReference type="Proteomes" id="UP000298429">
    <property type="component" value="Unassembled WGS sequence"/>
</dbReference>